<evidence type="ECO:0008006" key="2">
    <source>
        <dbReference type="Google" id="ProtNLM"/>
    </source>
</evidence>
<evidence type="ECO:0000313" key="1">
    <source>
        <dbReference type="EMBL" id="SVB17235.1"/>
    </source>
</evidence>
<protein>
    <recommendedName>
        <fullName evidence="2">Prolyl 4-hydroxylase alpha subunit Fe(2+) 2OG dioxygenase domain-containing protein</fullName>
    </recommendedName>
</protein>
<organism evidence="1">
    <name type="scientific">marine metagenome</name>
    <dbReference type="NCBI Taxonomy" id="408172"/>
    <lineage>
        <taxon>unclassified sequences</taxon>
        <taxon>metagenomes</taxon>
        <taxon>ecological metagenomes</taxon>
    </lineage>
</organism>
<sequence length="66" mass="7663">MKQWTTSIFYMNTNDGYTKFEDGSKVESVANRLVTFTSNMKHLGTSCTDESKRVVINFNYFSKYSL</sequence>
<reference evidence="1" key="1">
    <citation type="submission" date="2018-05" db="EMBL/GenBank/DDBJ databases">
        <authorList>
            <person name="Lanie J.A."/>
            <person name="Ng W.-L."/>
            <person name="Kazmierczak K.M."/>
            <person name="Andrzejewski T.M."/>
            <person name="Davidsen T.M."/>
            <person name="Wayne K.J."/>
            <person name="Tettelin H."/>
            <person name="Glass J.I."/>
            <person name="Rusch D."/>
            <person name="Podicherti R."/>
            <person name="Tsui H.-C.T."/>
            <person name="Winkler M.E."/>
        </authorList>
    </citation>
    <scope>NUCLEOTIDE SEQUENCE</scope>
</reference>
<accession>A0A382BTV7</accession>
<name>A0A382BTV7_9ZZZZ</name>
<dbReference type="AlphaFoldDB" id="A0A382BTV7"/>
<dbReference type="EMBL" id="UINC01031345">
    <property type="protein sequence ID" value="SVB17235.1"/>
    <property type="molecule type" value="Genomic_DNA"/>
</dbReference>
<gene>
    <name evidence="1" type="ORF">METZ01_LOCUS170089</name>
</gene>
<proteinExistence type="predicted"/>